<feature type="binding site" evidence="11">
    <location>
        <position position="17"/>
    </location>
    <ligand>
        <name>ATP</name>
        <dbReference type="ChEBI" id="CHEBI:30616"/>
    </ligand>
</feature>
<feature type="domain" description="Toprim" evidence="12">
    <location>
        <begin position="442"/>
        <end position="556"/>
    </location>
</feature>
<keyword evidence="5 11" id="KW-0547">Nucleotide-binding</keyword>
<comment type="cofactor">
    <cofactor evidence="2">
        <name>Mg(2+)</name>
        <dbReference type="ChEBI" id="CHEBI:18420"/>
    </cofactor>
</comment>
<dbReference type="EMBL" id="JBEHZE010000001">
    <property type="protein sequence ID" value="MEX6633554.1"/>
    <property type="molecule type" value="Genomic_DNA"/>
</dbReference>
<evidence type="ECO:0000256" key="8">
    <source>
        <dbReference type="ARBA" id="ARBA00023029"/>
    </source>
</evidence>
<dbReference type="PANTHER" id="PTHR45866:SF1">
    <property type="entry name" value="DNA GYRASE SUBUNIT B, MITOCHONDRIAL"/>
    <property type="match status" value="1"/>
</dbReference>
<evidence type="ECO:0000256" key="3">
    <source>
        <dbReference type="ARBA" id="ARBA00010708"/>
    </source>
</evidence>
<keyword evidence="9 11" id="KW-0238">DNA-binding</keyword>
<dbReference type="InterPro" id="IPR036890">
    <property type="entry name" value="HATPase_C_sf"/>
</dbReference>
<comment type="caution">
    <text evidence="13">The sequence shown here is derived from an EMBL/GenBank/DDBJ whole genome shotgun (WGS) entry which is preliminary data.</text>
</comment>
<comment type="similarity">
    <text evidence="3">Belongs to the type II topoisomerase GyrB family.</text>
</comment>
<dbReference type="InterPro" id="IPR003594">
    <property type="entry name" value="HATPase_dom"/>
</dbReference>
<dbReference type="EC" id="5.6.2.2" evidence="11"/>
<evidence type="ECO:0000256" key="1">
    <source>
        <dbReference type="ARBA" id="ARBA00000185"/>
    </source>
</evidence>
<evidence type="ECO:0000313" key="14">
    <source>
        <dbReference type="Proteomes" id="UP001560685"/>
    </source>
</evidence>
<name>A0ABV3Z6A3_9PROT</name>
<evidence type="ECO:0000256" key="6">
    <source>
        <dbReference type="ARBA" id="ARBA00022840"/>
    </source>
</evidence>
<evidence type="ECO:0000259" key="12">
    <source>
        <dbReference type="PROSITE" id="PS50880"/>
    </source>
</evidence>
<feature type="site" description="Interaction with DNA" evidence="11">
    <location>
        <position position="645"/>
    </location>
</feature>
<dbReference type="InterPro" id="IPR013506">
    <property type="entry name" value="Topo_IIA_bsu_dom2"/>
</dbReference>
<keyword evidence="6 11" id="KW-0067">ATP-binding</keyword>
<dbReference type="InterPro" id="IPR020568">
    <property type="entry name" value="Ribosomal_Su5_D2-typ_SF"/>
</dbReference>
<evidence type="ECO:0000256" key="11">
    <source>
        <dbReference type="HAMAP-Rule" id="MF_00938"/>
    </source>
</evidence>
<evidence type="ECO:0000256" key="9">
    <source>
        <dbReference type="ARBA" id="ARBA00023125"/>
    </source>
</evidence>
<sequence length="662" mass="72466">MSKRAAKKNDSDLFEDYTAKDIEVLEGLEPVRKRPGMYIGGTDEKALHHLFAEVLDNSMDEAVAGHATRIEVELHEDGYLSVIDNGRGIPIDPHPKFKNKSALEVILTTLHSGGKFEGKAYATSGGLHGVGVSVVNALSDDLIVEVCRGRTMYRQSFAEGHPRSKIEKVGPAPNKRGTSIMFHPDPKIFGPTAKFKPARLFKMARSKSYLFGGVEIRWKCAPSVIKDDTPAEAVFHFERGLTDYLKTLAGAKPTVTEDIFAGKVEKKDDGGHGNLEWAVIWGTAGFGEADGFVHSYCNTIPTAEGGTHEAGLRAALTKGLKAYAELAGYKRASNITAEDVLGTAGALLSVFVRNPEFQGQTKDKLATNEAQKIVETTIRPAFDHWLASNPKQASALVEWVADRADERQRRRKEKEVSRAAATRKLRLPGKLSDCSSANRSGTELFLVEGDSAGGSAKQARNRATQAILPLRGKILNVASAARDKILANQEIADMTQALGAGIGSKFNIDNLRYEKIIIMTDADVDGAHIAALLITFFYQEMPDLIHQGRLYLAQPPLFRLTAGSKSVYAMNEAEREKLLKTEFKPNQKVDVGRFKGLGEMMPAQLKETTMNPATRVLARVVIAEDKSENCGDLVNRLMGKKPEARFQFIQENAAFVKDALDI</sequence>
<reference evidence="13 14" key="1">
    <citation type="submission" date="2024-05" db="EMBL/GenBank/DDBJ databases">
        <title>Three bacterial strains, DH-69, EH-24, and ECK-19 isolated from coastal sediments.</title>
        <authorList>
            <person name="Ye Y.-Q."/>
            <person name="Du Z.-J."/>
        </authorList>
    </citation>
    <scope>NUCLEOTIDE SEQUENCE [LARGE SCALE GENOMIC DNA]</scope>
    <source>
        <strain evidence="13 14">ECK-19</strain>
    </source>
</reference>
<dbReference type="PANTHER" id="PTHR45866">
    <property type="entry name" value="DNA GYRASE/TOPOISOMERASE SUBUNIT B"/>
    <property type="match status" value="1"/>
</dbReference>
<dbReference type="SMART" id="SM00433">
    <property type="entry name" value="TOP2c"/>
    <property type="match status" value="1"/>
</dbReference>
<evidence type="ECO:0000313" key="13">
    <source>
        <dbReference type="EMBL" id="MEX6633554.1"/>
    </source>
</evidence>
<dbReference type="InterPro" id="IPR014721">
    <property type="entry name" value="Ribsml_uS5_D2-typ_fold_subgr"/>
</dbReference>
<feature type="site" description="Interaction with DNA" evidence="11">
    <location>
        <position position="476"/>
    </location>
</feature>
<dbReference type="GO" id="GO:0003918">
    <property type="term" value="F:DNA topoisomerase type II (double strand cut, ATP-hydrolyzing) activity"/>
    <property type="evidence" value="ECO:0007669"/>
    <property type="project" value="UniProtKB-EC"/>
</dbReference>
<accession>A0ABV3Z6A3</accession>
<dbReference type="Gene3D" id="3.40.50.670">
    <property type="match status" value="1"/>
</dbReference>
<dbReference type="Pfam" id="PF02518">
    <property type="entry name" value="HATPase_c"/>
    <property type="match status" value="1"/>
</dbReference>
<dbReference type="CDD" id="cd00822">
    <property type="entry name" value="TopoII_Trans_DNA_gyrase"/>
    <property type="match status" value="1"/>
</dbReference>
<dbReference type="SUPFAM" id="SSF55874">
    <property type="entry name" value="ATPase domain of HSP90 chaperone/DNA topoisomerase II/histidine kinase"/>
    <property type="match status" value="1"/>
</dbReference>
<feature type="binding site" evidence="11">
    <location>
        <begin position="126"/>
        <end position="132"/>
    </location>
    <ligand>
        <name>ATP</name>
        <dbReference type="ChEBI" id="CHEBI:30616"/>
    </ligand>
</feature>
<keyword evidence="14" id="KW-1185">Reference proteome</keyword>
<comment type="function">
    <text evidence="11">Topoisomerase IV is essential for chromosome segregation. It relaxes supercoiled DNA. Performs the decatenation events required during the replication of a circular DNA molecule.</text>
</comment>
<dbReference type="Gene3D" id="3.30.230.10">
    <property type="match status" value="1"/>
</dbReference>
<protein>
    <recommendedName>
        <fullName evidence="11">DNA topoisomerase 4 subunit B</fullName>
        <ecNumber evidence="11">5.6.2.2</ecNumber>
    </recommendedName>
    <alternativeName>
        <fullName evidence="11">Topoisomerase IV subunit B</fullName>
    </alternativeName>
</protein>
<dbReference type="SUPFAM" id="SSF56719">
    <property type="entry name" value="Type II DNA topoisomerase"/>
    <property type="match status" value="1"/>
</dbReference>
<dbReference type="InterPro" id="IPR000565">
    <property type="entry name" value="Topo_IIA_B"/>
</dbReference>
<dbReference type="InterPro" id="IPR005737">
    <property type="entry name" value="TopoIV_B_Gneg"/>
</dbReference>
<dbReference type="Pfam" id="PF00204">
    <property type="entry name" value="DNA_gyraseB"/>
    <property type="match status" value="1"/>
</dbReference>
<keyword evidence="10 11" id="KW-0413">Isomerase</keyword>
<dbReference type="CDD" id="cd16928">
    <property type="entry name" value="HATPase_GyrB-like"/>
    <property type="match status" value="1"/>
</dbReference>
<evidence type="ECO:0000256" key="2">
    <source>
        <dbReference type="ARBA" id="ARBA00001946"/>
    </source>
</evidence>
<feature type="binding site" evidence="11">
    <location>
        <position position="57"/>
    </location>
    <ligand>
        <name>ATP</name>
        <dbReference type="ChEBI" id="CHEBI:30616"/>
    </ligand>
</feature>
<comment type="subunit">
    <text evidence="11">Heterotetramer composed of ParC and ParE.</text>
</comment>
<dbReference type="PRINTS" id="PR00418">
    <property type="entry name" value="TPI2FAMILY"/>
</dbReference>
<feature type="site" description="Interaction with DNA" evidence="11">
    <location>
        <position position="528"/>
    </location>
</feature>
<dbReference type="PROSITE" id="PS00177">
    <property type="entry name" value="TOPOISOMERASE_II"/>
    <property type="match status" value="1"/>
</dbReference>
<proteinExistence type="inferred from homology"/>
<feature type="binding site" evidence="11">
    <location>
        <position position="362"/>
    </location>
    <ligand>
        <name>ATP</name>
        <dbReference type="ChEBI" id="CHEBI:30616"/>
    </ligand>
</feature>
<dbReference type="Pfam" id="PF01751">
    <property type="entry name" value="Toprim"/>
    <property type="match status" value="1"/>
</dbReference>
<evidence type="ECO:0000256" key="5">
    <source>
        <dbReference type="ARBA" id="ARBA00022741"/>
    </source>
</evidence>
<dbReference type="Gene3D" id="3.30.565.10">
    <property type="entry name" value="Histidine kinase-like ATPase, C-terminal domain"/>
    <property type="match status" value="1"/>
</dbReference>
<dbReference type="InterPro" id="IPR002288">
    <property type="entry name" value="DNA_gyrase_B_C"/>
</dbReference>
<comment type="catalytic activity">
    <reaction evidence="1 11">
        <text>ATP-dependent breakage, passage and rejoining of double-stranded DNA.</text>
        <dbReference type="EC" id="5.6.2.2"/>
    </reaction>
</comment>
<organism evidence="13 14">
    <name type="scientific">Hyphococcus lacteus</name>
    <dbReference type="NCBI Taxonomy" id="3143536"/>
    <lineage>
        <taxon>Bacteria</taxon>
        <taxon>Pseudomonadati</taxon>
        <taxon>Pseudomonadota</taxon>
        <taxon>Alphaproteobacteria</taxon>
        <taxon>Parvularculales</taxon>
        <taxon>Parvularculaceae</taxon>
        <taxon>Hyphococcus</taxon>
    </lineage>
</organism>
<gene>
    <name evidence="11 13" type="primary">parE</name>
    <name evidence="13" type="ORF">ABFZ84_08325</name>
</gene>
<comment type="similarity">
    <text evidence="11">Belongs to the type II topoisomerase family. ParE type 1 subfamily.</text>
</comment>
<dbReference type="InterPro" id="IPR013760">
    <property type="entry name" value="Topo_IIA-like_dom_sf"/>
</dbReference>
<evidence type="ECO:0000256" key="4">
    <source>
        <dbReference type="ARBA" id="ARBA00022723"/>
    </source>
</evidence>
<keyword evidence="4" id="KW-0479">Metal-binding</keyword>
<dbReference type="InterPro" id="IPR006171">
    <property type="entry name" value="TOPRIM_dom"/>
</dbReference>
<dbReference type="NCBIfam" id="TIGR01055">
    <property type="entry name" value="parE_Gneg"/>
    <property type="match status" value="1"/>
</dbReference>
<dbReference type="InterPro" id="IPR018522">
    <property type="entry name" value="TopoIIA_CS"/>
</dbReference>
<dbReference type="InterPro" id="IPR013759">
    <property type="entry name" value="Topo_IIA_B_C"/>
</dbReference>
<evidence type="ECO:0000256" key="7">
    <source>
        <dbReference type="ARBA" id="ARBA00022842"/>
    </source>
</evidence>
<dbReference type="Proteomes" id="UP001560685">
    <property type="component" value="Unassembled WGS sequence"/>
</dbReference>
<keyword evidence="8 11" id="KW-0799">Topoisomerase</keyword>
<dbReference type="RefSeq" id="WP_369313526.1">
    <property type="nucleotide sequence ID" value="NZ_JBEHZE010000001.1"/>
</dbReference>
<feature type="binding site" evidence="11">
    <location>
        <position position="84"/>
    </location>
    <ligand>
        <name>ATP</name>
        <dbReference type="ChEBI" id="CHEBI:30616"/>
    </ligand>
</feature>
<dbReference type="PRINTS" id="PR01159">
    <property type="entry name" value="DNAGYRASEB"/>
</dbReference>
<evidence type="ECO:0000256" key="10">
    <source>
        <dbReference type="ARBA" id="ARBA00023235"/>
    </source>
</evidence>
<dbReference type="SUPFAM" id="SSF54211">
    <property type="entry name" value="Ribosomal protein S5 domain 2-like"/>
    <property type="match status" value="1"/>
</dbReference>
<dbReference type="InterPro" id="IPR001241">
    <property type="entry name" value="Topo_IIA"/>
</dbReference>
<dbReference type="HAMAP" id="MF_00938">
    <property type="entry name" value="ParE_type1"/>
    <property type="match status" value="1"/>
</dbReference>
<dbReference type="PROSITE" id="PS50880">
    <property type="entry name" value="TOPRIM"/>
    <property type="match status" value="1"/>
</dbReference>
<keyword evidence="7" id="KW-0460">Magnesium</keyword>
<dbReference type="SMART" id="SM00387">
    <property type="entry name" value="HATPase_c"/>
    <property type="match status" value="1"/>
</dbReference>
<dbReference type="Pfam" id="PF00986">
    <property type="entry name" value="DNA_gyraseB_C"/>
    <property type="match status" value="1"/>
</dbReference>